<dbReference type="EMBL" id="BMAR01000001">
    <property type="protein sequence ID" value="GFR41426.1"/>
    <property type="molecule type" value="Genomic_DNA"/>
</dbReference>
<comment type="caution">
    <text evidence="1">The sequence shown here is derived from an EMBL/GenBank/DDBJ whole genome shotgun (WGS) entry which is preliminary data.</text>
</comment>
<dbReference type="Gene3D" id="3.40.50.620">
    <property type="entry name" value="HUPs"/>
    <property type="match status" value="1"/>
</dbReference>
<accession>A0AAD3DGK3</accession>
<evidence type="ECO:0000313" key="2">
    <source>
        <dbReference type="Proteomes" id="UP001054857"/>
    </source>
</evidence>
<dbReference type="Proteomes" id="UP001054857">
    <property type="component" value="Unassembled WGS sequence"/>
</dbReference>
<keyword evidence="2" id="KW-1185">Reference proteome</keyword>
<organism evidence="1 2">
    <name type="scientific">Astrephomene gubernaculifera</name>
    <dbReference type="NCBI Taxonomy" id="47775"/>
    <lineage>
        <taxon>Eukaryota</taxon>
        <taxon>Viridiplantae</taxon>
        <taxon>Chlorophyta</taxon>
        <taxon>core chlorophytes</taxon>
        <taxon>Chlorophyceae</taxon>
        <taxon>CS clade</taxon>
        <taxon>Chlamydomonadales</taxon>
        <taxon>Astrephomenaceae</taxon>
        <taxon>Astrephomene</taxon>
    </lineage>
</organism>
<dbReference type="InterPro" id="IPR014729">
    <property type="entry name" value="Rossmann-like_a/b/a_fold"/>
</dbReference>
<proteinExistence type="predicted"/>
<evidence type="ECO:0000313" key="1">
    <source>
        <dbReference type="EMBL" id="GFR41426.1"/>
    </source>
</evidence>
<feature type="non-terminal residue" evidence="1">
    <location>
        <position position="1"/>
    </location>
</feature>
<sequence>LGGYGFTHGLAPAAWATNRAHMARVMEFGSTRIGAHLGVFVTSPFTQPGVKAAALRLGKGECVREVNGQTLGKIPLRELFPTVTSCMRRKDPIEVGCGTTALSRPGYFDAHISDEQFAAESAYIARHHKVDIRDKEHLYYYRVFRETFPNGIVPN</sequence>
<reference evidence="1 2" key="1">
    <citation type="journal article" date="2021" name="Sci. Rep.">
        <title>Genome sequencing of the multicellular alga Astrephomene provides insights into convergent evolution of germ-soma differentiation.</title>
        <authorList>
            <person name="Yamashita S."/>
            <person name="Yamamoto K."/>
            <person name="Matsuzaki R."/>
            <person name="Suzuki S."/>
            <person name="Yamaguchi H."/>
            <person name="Hirooka S."/>
            <person name="Minakuchi Y."/>
            <person name="Miyagishima S."/>
            <person name="Kawachi M."/>
            <person name="Toyoda A."/>
            <person name="Nozaki H."/>
        </authorList>
    </citation>
    <scope>NUCLEOTIDE SEQUENCE [LARGE SCALE GENOMIC DNA]</scope>
    <source>
        <strain evidence="1 2">NIES-4017</strain>
    </source>
</reference>
<dbReference type="AlphaFoldDB" id="A0AAD3DGK3"/>
<protein>
    <submittedName>
        <fullName evidence="1">Uncharacterized protein</fullName>
    </submittedName>
</protein>
<name>A0AAD3DGK3_9CHLO</name>
<feature type="non-terminal residue" evidence="1">
    <location>
        <position position="155"/>
    </location>
</feature>
<gene>
    <name evidence="1" type="ORF">Agub_g2113</name>
</gene>